<organism evidence="1 2">
    <name type="scientific">Candidatus Falkowbacteria bacterium RIFOXYA2_FULL_47_9</name>
    <dbReference type="NCBI Taxonomy" id="1797995"/>
    <lineage>
        <taxon>Bacteria</taxon>
        <taxon>Candidatus Falkowiibacteriota</taxon>
    </lineage>
</organism>
<dbReference type="EMBL" id="MFGC01000008">
    <property type="protein sequence ID" value="OGF28620.1"/>
    <property type="molecule type" value="Genomic_DNA"/>
</dbReference>
<accession>A0A1F5SPK7</accession>
<dbReference type="Proteomes" id="UP000178925">
    <property type="component" value="Unassembled WGS sequence"/>
</dbReference>
<proteinExistence type="predicted"/>
<sequence length="130" mass="14580">MKKFPRNAKADGGAVKPVIRCLACGKIISQGRNFGFNGRQQTFCLCDNPMCWVAHARFLLGRIGLDNEPWPNIRTRWGADDVLRRQAPLLKSVAQRKILRDLSYLIGMGWDSFPTSPVTQVTTAVEFVMA</sequence>
<dbReference type="AlphaFoldDB" id="A0A1F5SPK7"/>
<name>A0A1F5SPK7_9BACT</name>
<comment type="caution">
    <text evidence="1">The sequence shown here is derived from an EMBL/GenBank/DDBJ whole genome shotgun (WGS) entry which is preliminary data.</text>
</comment>
<evidence type="ECO:0000313" key="1">
    <source>
        <dbReference type="EMBL" id="OGF28620.1"/>
    </source>
</evidence>
<protein>
    <submittedName>
        <fullName evidence="1">Uncharacterized protein</fullName>
    </submittedName>
</protein>
<reference evidence="1 2" key="1">
    <citation type="journal article" date="2016" name="Nat. Commun.">
        <title>Thousands of microbial genomes shed light on interconnected biogeochemical processes in an aquifer system.</title>
        <authorList>
            <person name="Anantharaman K."/>
            <person name="Brown C.T."/>
            <person name="Hug L.A."/>
            <person name="Sharon I."/>
            <person name="Castelle C.J."/>
            <person name="Probst A.J."/>
            <person name="Thomas B.C."/>
            <person name="Singh A."/>
            <person name="Wilkins M.J."/>
            <person name="Karaoz U."/>
            <person name="Brodie E.L."/>
            <person name="Williams K.H."/>
            <person name="Hubbard S.S."/>
            <person name="Banfield J.F."/>
        </authorList>
    </citation>
    <scope>NUCLEOTIDE SEQUENCE [LARGE SCALE GENOMIC DNA]</scope>
</reference>
<evidence type="ECO:0000313" key="2">
    <source>
        <dbReference type="Proteomes" id="UP000178925"/>
    </source>
</evidence>
<gene>
    <name evidence="1" type="ORF">A2242_04745</name>
</gene>